<feature type="transmembrane region" description="Helical" evidence="1">
    <location>
        <begin position="199"/>
        <end position="223"/>
    </location>
</feature>
<feature type="transmembrane region" description="Helical" evidence="1">
    <location>
        <begin position="255"/>
        <end position="276"/>
    </location>
</feature>
<protein>
    <recommendedName>
        <fullName evidence="4">MFS transporter</fullName>
    </recommendedName>
</protein>
<keyword evidence="1" id="KW-1133">Transmembrane helix</keyword>
<dbReference type="PANTHER" id="PTHR23526:SF4">
    <property type="entry name" value="INTEGRAL MEMBRANE TRANSPORT PROTEIN"/>
    <property type="match status" value="1"/>
</dbReference>
<evidence type="ECO:0000313" key="3">
    <source>
        <dbReference type="Proteomes" id="UP000054837"/>
    </source>
</evidence>
<proteinExistence type="predicted"/>
<dbReference type="InterPro" id="IPR052528">
    <property type="entry name" value="Sugar_transport-like"/>
</dbReference>
<dbReference type="Gene3D" id="1.20.1250.20">
    <property type="entry name" value="MFS general substrate transporter like domains"/>
    <property type="match status" value="2"/>
</dbReference>
<dbReference type="EMBL" id="LQBL01000011">
    <property type="protein sequence ID" value="KUG56932.1"/>
    <property type="molecule type" value="Genomic_DNA"/>
</dbReference>
<keyword evidence="3" id="KW-1185">Reference proteome</keyword>
<dbReference type="PANTHER" id="PTHR23526">
    <property type="entry name" value="INTEGRAL MEMBRANE TRANSPORT PROTEIN-RELATED"/>
    <property type="match status" value="1"/>
</dbReference>
<feature type="transmembrane region" description="Helical" evidence="1">
    <location>
        <begin position="390"/>
        <end position="412"/>
    </location>
</feature>
<evidence type="ECO:0000313" key="2">
    <source>
        <dbReference type="EMBL" id="KUG56932.1"/>
    </source>
</evidence>
<evidence type="ECO:0000256" key="1">
    <source>
        <dbReference type="SAM" id="Phobius"/>
    </source>
</evidence>
<name>A0A0W8IAI1_9MICO</name>
<comment type="caution">
    <text evidence="2">The sequence shown here is derived from an EMBL/GenBank/DDBJ whole genome shotgun (WGS) entry which is preliminary data.</text>
</comment>
<dbReference type="AlphaFoldDB" id="A0A0W8IAI1"/>
<keyword evidence="1" id="KW-0472">Membrane</keyword>
<feature type="transmembrane region" description="Helical" evidence="1">
    <location>
        <begin position="324"/>
        <end position="345"/>
    </location>
</feature>
<reference evidence="2 3" key="1">
    <citation type="submission" date="2015-12" db="EMBL/GenBank/DDBJ databases">
        <title>Serinicoccus chungangenesis strain CD08_5 genome sequencing and assembly.</title>
        <authorList>
            <person name="Chander A.M."/>
            <person name="Kaur G."/>
            <person name="Nair G.R."/>
            <person name="Dhawan D.K."/>
            <person name="Kochhar R.K."/>
            <person name="Mayilraj S."/>
            <person name="Bhadada S.K."/>
        </authorList>
    </citation>
    <scope>NUCLEOTIDE SEQUENCE [LARGE SCALE GENOMIC DNA]</scope>
    <source>
        <strain evidence="2 3">CD08_5</strain>
    </source>
</reference>
<gene>
    <name evidence="2" type="ORF">AVL62_12170</name>
</gene>
<organism evidence="2 3">
    <name type="scientific">Serinicoccus chungangensis</name>
    <dbReference type="NCBI Taxonomy" id="767452"/>
    <lineage>
        <taxon>Bacteria</taxon>
        <taxon>Bacillati</taxon>
        <taxon>Actinomycetota</taxon>
        <taxon>Actinomycetes</taxon>
        <taxon>Micrococcales</taxon>
        <taxon>Ornithinimicrobiaceae</taxon>
        <taxon>Serinicoccus</taxon>
    </lineage>
</organism>
<dbReference type="SUPFAM" id="SSF103473">
    <property type="entry name" value="MFS general substrate transporter"/>
    <property type="match status" value="1"/>
</dbReference>
<feature type="transmembrane region" description="Helical" evidence="1">
    <location>
        <begin position="171"/>
        <end position="193"/>
    </location>
</feature>
<accession>A0A0W8IAI1</accession>
<dbReference type="STRING" id="767452.AVL62_12170"/>
<feature type="transmembrane region" description="Helical" evidence="1">
    <location>
        <begin position="60"/>
        <end position="79"/>
    </location>
</feature>
<keyword evidence="1" id="KW-0812">Transmembrane</keyword>
<feature type="transmembrane region" description="Helical" evidence="1">
    <location>
        <begin position="351"/>
        <end position="370"/>
    </location>
</feature>
<dbReference type="Proteomes" id="UP000054837">
    <property type="component" value="Unassembled WGS sequence"/>
</dbReference>
<feature type="transmembrane region" description="Helical" evidence="1">
    <location>
        <begin position="131"/>
        <end position="151"/>
    </location>
</feature>
<feature type="transmembrane region" description="Helical" evidence="1">
    <location>
        <begin position="106"/>
        <end position="125"/>
    </location>
</feature>
<feature type="transmembrane region" description="Helical" evidence="1">
    <location>
        <begin position="418"/>
        <end position="438"/>
    </location>
</feature>
<dbReference type="InterPro" id="IPR036259">
    <property type="entry name" value="MFS_trans_sf"/>
</dbReference>
<evidence type="ECO:0008006" key="4">
    <source>
        <dbReference type="Google" id="ProtNLM"/>
    </source>
</evidence>
<sequence length="444" mass="45310">MGPVSEQSTRARWYHRFVSEDPQAESDFGGSDRVSRGGLRLIGANALQSIGDQVVNAKTVLPWLLTLVGAPAALVGLLVPVREAGSMLPQAALTPWVVARPRRTRVWMLGAAGQAGATAAMAAAALALDGWVAGAAVLAALAVFALARCLCSMAAKDVQGRTVPKGQRGQVTGAATMVSGVAALVIGVALQLLGPGLDAPALAAFLLGAALIWALAVLVYAGIPEEPQEPEEERQHWWTDTVGLLRDDAGFRRFVLARGLLLVSALAPPFLVTLAVDAGRSGGQGTVAALLGGLGSFVIAQGVASVVGGRVFGSLADRSSRLVMVLGALVASVVVLLAVVAVLALPGRPGALLAVLVTAYLVLSLVHVGVRVARKTYVVDLAEGDRRTRYVAVSNTAMGVVLLLTGAVSAALATLGAVPALVFLAALGLVGAAVSWRLPEVSRG</sequence>
<feature type="transmembrane region" description="Helical" evidence="1">
    <location>
        <begin position="288"/>
        <end position="312"/>
    </location>
</feature>